<keyword evidence="8 9" id="KW-0472">Membrane</keyword>
<dbReference type="InterPro" id="IPR004813">
    <property type="entry name" value="OPT"/>
</dbReference>
<proteinExistence type="inferred from homology"/>
<feature type="transmembrane region" description="Helical" evidence="9">
    <location>
        <begin position="326"/>
        <end position="352"/>
    </location>
</feature>
<dbReference type="PANTHER" id="PTHR22601">
    <property type="entry name" value="ISP4 LIKE PROTEIN"/>
    <property type="match status" value="1"/>
</dbReference>
<comment type="caution">
    <text evidence="10">The sequence shown here is derived from an EMBL/GenBank/DDBJ whole genome shotgun (WGS) entry which is preliminary data.</text>
</comment>
<evidence type="ECO:0000256" key="3">
    <source>
        <dbReference type="ARBA" id="ARBA00022448"/>
    </source>
</evidence>
<dbReference type="HOGENOM" id="CLU_004965_3_2_1"/>
<dbReference type="GO" id="GO:0035673">
    <property type="term" value="F:oligopeptide transmembrane transporter activity"/>
    <property type="evidence" value="ECO:0007669"/>
    <property type="project" value="InterPro"/>
</dbReference>
<evidence type="ECO:0000256" key="4">
    <source>
        <dbReference type="ARBA" id="ARBA00022692"/>
    </source>
</evidence>
<dbReference type="GO" id="GO:0016020">
    <property type="term" value="C:membrane"/>
    <property type="evidence" value="ECO:0007669"/>
    <property type="project" value="UniProtKB-SubCell"/>
</dbReference>
<dbReference type="AlphaFoldDB" id="V2XB20"/>
<dbReference type="STRING" id="1381753.V2XB20"/>
<dbReference type="EMBL" id="AWSO01000491">
    <property type="protein sequence ID" value="ESK90006.1"/>
    <property type="molecule type" value="Genomic_DNA"/>
</dbReference>
<keyword evidence="5" id="KW-0571">Peptide transport</keyword>
<reference evidence="10 11" key="1">
    <citation type="journal article" date="2014" name="BMC Genomics">
        <title>Genome and secretome analysis of the hemibiotrophic fungal pathogen, Moniliophthora roreri, which causes frosty pod rot disease of cacao: mechanisms of the biotrophic and necrotrophic phases.</title>
        <authorList>
            <person name="Meinhardt L.W."/>
            <person name="Costa G.G.L."/>
            <person name="Thomazella D.P.T."/>
            <person name="Teixeira P.J.P.L."/>
            <person name="Carazzolle M.F."/>
            <person name="Schuster S.C."/>
            <person name="Carlson J.E."/>
            <person name="Guiltinan M.J."/>
            <person name="Mieczkowski P."/>
            <person name="Farmer A."/>
            <person name="Ramaraj T."/>
            <person name="Crozier J."/>
            <person name="Davis R.E."/>
            <person name="Shao J."/>
            <person name="Melnick R.L."/>
            <person name="Pereira G.A.G."/>
            <person name="Bailey B.A."/>
        </authorList>
    </citation>
    <scope>NUCLEOTIDE SEQUENCE [LARGE SCALE GENOMIC DNA]</scope>
    <source>
        <strain evidence="10 11">MCA 2997</strain>
    </source>
</reference>
<dbReference type="Proteomes" id="UP000017559">
    <property type="component" value="Unassembled WGS sequence"/>
</dbReference>
<keyword evidence="3" id="KW-0813">Transport</keyword>
<comment type="subcellular location">
    <subcellularLocation>
        <location evidence="1">Membrane</location>
        <topology evidence="1">Multi-pass membrane protein</topology>
    </subcellularLocation>
</comment>
<accession>V2XB20</accession>
<feature type="transmembrane region" description="Helical" evidence="9">
    <location>
        <begin position="275"/>
        <end position="301"/>
    </location>
</feature>
<protein>
    <submittedName>
        <fullName evidence="10">Oligopeptide transporter</fullName>
    </submittedName>
</protein>
<evidence type="ECO:0000256" key="1">
    <source>
        <dbReference type="ARBA" id="ARBA00004141"/>
    </source>
</evidence>
<evidence type="ECO:0000313" key="10">
    <source>
        <dbReference type="EMBL" id="ESK90006.1"/>
    </source>
</evidence>
<evidence type="ECO:0000256" key="2">
    <source>
        <dbReference type="ARBA" id="ARBA00008807"/>
    </source>
</evidence>
<evidence type="ECO:0000256" key="6">
    <source>
        <dbReference type="ARBA" id="ARBA00022927"/>
    </source>
</evidence>
<evidence type="ECO:0000313" key="11">
    <source>
        <dbReference type="Proteomes" id="UP000017559"/>
    </source>
</evidence>
<keyword evidence="7 9" id="KW-1133">Transmembrane helix</keyword>
<dbReference type="Pfam" id="PF03169">
    <property type="entry name" value="OPT"/>
    <property type="match status" value="2"/>
</dbReference>
<feature type="transmembrane region" description="Helical" evidence="9">
    <location>
        <begin position="395"/>
        <end position="413"/>
    </location>
</feature>
<comment type="similarity">
    <text evidence="2">Belongs to the oligopeptide OPT transporter family.</text>
</comment>
<sequence length="458" mass="50445">MPTVQLFDALHRGQAMVMQKKHLRFFWAVFIAVFVWEWFPEYIAPFVSSHYASADYATYANYLVLSPVSVSYQKSAWFTCIFGGTAGNEGLGMSSPCFDWAYVESGGGTLGALFIPLSLYSGCAACIIAFCAIYVTNTWKLARPELALPQSTAFSTRTVTKYDQLGILNDDYTLNEEKLAQEGLPWYAASQLLYKISRMMYIGGLSDFRAVLLLSGTDLEFEYIIRDSRVGVSALDVTYSRNYSKFHAGWYLAILVACAALGIGCAYGARSGLPLWAVIVALFFAWISVPVIGTLSATVGYPPSIENMIQMPGGALVPRTTCTLRWYVGFGMIGTITILGGLLNFVIMRSIIDGQRDLLLQVQGSNVWSGQQVQSYNSAAIAWDSTCVDVDLQQFVPYMLIAGLGFPIPFWLLHKKFGFDRVFTPILVTELGYLSVGINSSVFSILRNVLRGLGSTTS</sequence>
<evidence type="ECO:0000256" key="5">
    <source>
        <dbReference type="ARBA" id="ARBA00022856"/>
    </source>
</evidence>
<feature type="transmembrane region" description="Helical" evidence="9">
    <location>
        <begin position="248"/>
        <end position="269"/>
    </location>
</feature>
<dbReference type="KEGG" id="mrr:Moror_7936"/>
<dbReference type="OrthoDB" id="9986677at2759"/>
<evidence type="ECO:0000256" key="9">
    <source>
        <dbReference type="SAM" id="Phobius"/>
    </source>
</evidence>
<evidence type="ECO:0000256" key="8">
    <source>
        <dbReference type="ARBA" id="ARBA00023136"/>
    </source>
</evidence>
<gene>
    <name evidence="10" type="ORF">Moror_7936</name>
</gene>
<keyword evidence="4 9" id="KW-0812">Transmembrane</keyword>
<keyword evidence="6" id="KW-0653">Protein transport</keyword>
<keyword evidence="11" id="KW-1185">Reference proteome</keyword>
<dbReference type="GO" id="GO:0015031">
    <property type="term" value="P:protein transport"/>
    <property type="evidence" value="ECO:0007669"/>
    <property type="project" value="UniProtKB-KW"/>
</dbReference>
<name>V2XB20_MONRO</name>
<organism evidence="10 11">
    <name type="scientific">Moniliophthora roreri (strain MCA 2997)</name>
    <name type="common">Cocoa frosty pod rot fungus</name>
    <name type="synonym">Crinipellis roreri</name>
    <dbReference type="NCBI Taxonomy" id="1381753"/>
    <lineage>
        <taxon>Eukaryota</taxon>
        <taxon>Fungi</taxon>
        <taxon>Dikarya</taxon>
        <taxon>Basidiomycota</taxon>
        <taxon>Agaricomycotina</taxon>
        <taxon>Agaricomycetes</taxon>
        <taxon>Agaricomycetidae</taxon>
        <taxon>Agaricales</taxon>
        <taxon>Marasmiineae</taxon>
        <taxon>Marasmiaceae</taxon>
        <taxon>Moniliophthora</taxon>
    </lineage>
</organism>
<feature type="transmembrane region" description="Helical" evidence="9">
    <location>
        <begin position="22"/>
        <end position="39"/>
    </location>
</feature>
<evidence type="ECO:0000256" key="7">
    <source>
        <dbReference type="ARBA" id="ARBA00022989"/>
    </source>
</evidence>
<dbReference type="InterPro" id="IPR004648">
    <property type="entry name" value="Oligpept_transpt"/>
</dbReference>
<feature type="transmembrane region" description="Helical" evidence="9">
    <location>
        <begin position="113"/>
        <end position="135"/>
    </location>
</feature>